<keyword evidence="8" id="KW-1133">Transmembrane helix</keyword>
<keyword evidence="3 7" id="KW-0597">Phosphoprotein</keyword>
<feature type="transmembrane region" description="Helical" evidence="8">
    <location>
        <begin position="51"/>
        <end position="69"/>
    </location>
</feature>
<keyword evidence="8" id="KW-0472">Membrane</keyword>
<keyword evidence="12" id="KW-1185">Reference proteome</keyword>
<dbReference type="InterPro" id="IPR005467">
    <property type="entry name" value="His_kinase_dom"/>
</dbReference>
<dbReference type="CDD" id="cd00082">
    <property type="entry name" value="HisKA"/>
    <property type="match status" value="1"/>
</dbReference>
<evidence type="ECO:0000256" key="6">
    <source>
        <dbReference type="ARBA" id="ARBA00023012"/>
    </source>
</evidence>
<feature type="modified residue" description="4-aspartylphosphate" evidence="7">
    <location>
        <position position="513"/>
    </location>
</feature>
<dbReference type="Pfam" id="PF00512">
    <property type="entry name" value="HisKA"/>
    <property type="match status" value="1"/>
</dbReference>
<dbReference type="Gene3D" id="3.30.565.10">
    <property type="entry name" value="Histidine kinase-like ATPase, C-terminal domain"/>
    <property type="match status" value="1"/>
</dbReference>
<dbReference type="Pfam" id="PF02518">
    <property type="entry name" value="HATPase_c"/>
    <property type="match status" value="1"/>
</dbReference>
<dbReference type="SUPFAM" id="SSF47384">
    <property type="entry name" value="Homodimeric domain of signal transducing histidine kinase"/>
    <property type="match status" value="1"/>
</dbReference>
<organism evidence="11 12">
    <name type="scientific">Simiduia curdlanivorans</name>
    <dbReference type="NCBI Taxonomy" id="1492769"/>
    <lineage>
        <taxon>Bacteria</taxon>
        <taxon>Pseudomonadati</taxon>
        <taxon>Pseudomonadota</taxon>
        <taxon>Gammaproteobacteria</taxon>
        <taxon>Cellvibrionales</taxon>
        <taxon>Cellvibrionaceae</taxon>
        <taxon>Simiduia</taxon>
    </lineage>
</organism>
<dbReference type="PROSITE" id="PS50109">
    <property type="entry name" value="HIS_KIN"/>
    <property type="match status" value="1"/>
</dbReference>
<dbReference type="InterPro" id="IPR001789">
    <property type="entry name" value="Sig_transdc_resp-reg_receiver"/>
</dbReference>
<dbReference type="CDD" id="cd00156">
    <property type="entry name" value="REC"/>
    <property type="match status" value="1"/>
</dbReference>
<dbReference type="InterPro" id="IPR004358">
    <property type="entry name" value="Sig_transdc_His_kin-like_C"/>
</dbReference>
<feature type="domain" description="Histidine kinase" evidence="9">
    <location>
        <begin position="229"/>
        <end position="443"/>
    </location>
</feature>
<name>A0ABV8V3X8_9GAMM</name>
<evidence type="ECO:0000256" key="4">
    <source>
        <dbReference type="ARBA" id="ARBA00022679"/>
    </source>
</evidence>
<dbReference type="SUPFAM" id="SSF55874">
    <property type="entry name" value="ATPase domain of HSP90 chaperone/DNA topoisomerase II/histidine kinase"/>
    <property type="match status" value="1"/>
</dbReference>
<dbReference type="InterPro" id="IPR011006">
    <property type="entry name" value="CheY-like_superfamily"/>
</dbReference>
<evidence type="ECO:0000256" key="3">
    <source>
        <dbReference type="ARBA" id="ARBA00022553"/>
    </source>
</evidence>
<dbReference type="InterPro" id="IPR050736">
    <property type="entry name" value="Sensor_HK_Regulatory"/>
</dbReference>
<dbReference type="GO" id="GO:0005524">
    <property type="term" value="F:ATP binding"/>
    <property type="evidence" value="ECO:0007669"/>
    <property type="project" value="UniProtKB-KW"/>
</dbReference>
<dbReference type="InterPro" id="IPR036097">
    <property type="entry name" value="HisK_dim/P_sf"/>
</dbReference>
<feature type="domain" description="Response regulatory" evidence="10">
    <location>
        <begin position="464"/>
        <end position="578"/>
    </location>
</feature>
<evidence type="ECO:0000313" key="11">
    <source>
        <dbReference type="EMBL" id="MFC4362174.1"/>
    </source>
</evidence>
<accession>A0ABV8V3X8</accession>
<dbReference type="InterPro" id="IPR003661">
    <property type="entry name" value="HisK_dim/P_dom"/>
</dbReference>
<evidence type="ECO:0000313" key="12">
    <source>
        <dbReference type="Proteomes" id="UP001595840"/>
    </source>
</evidence>
<feature type="transmembrane region" description="Helical" evidence="8">
    <location>
        <begin position="139"/>
        <end position="159"/>
    </location>
</feature>
<evidence type="ECO:0000256" key="8">
    <source>
        <dbReference type="SAM" id="Phobius"/>
    </source>
</evidence>
<dbReference type="PANTHER" id="PTHR43711:SF1">
    <property type="entry name" value="HISTIDINE KINASE 1"/>
    <property type="match status" value="1"/>
</dbReference>
<evidence type="ECO:0000256" key="5">
    <source>
        <dbReference type="ARBA" id="ARBA00022777"/>
    </source>
</evidence>
<evidence type="ECO:0000259" key="10">
    <source>
        <dbReference type="PROSITE" id="PS50110"/>
    </source>
</evidence>
<keyword evidence="8" id="KW-0812">Transmembrane</keyword>
<keyword evidence="6" id="KW-0902">Two-component regulatory system</keyword>
<proteinExistence type="predicted"/>
<dbReference type="InterPro" id="IPR036890">
    <property type="entry name" value="HATPase_C_sf"/>
</dbReference>
<dbReference type="EMBL" id="JBHSCX010000005">
    <property type="protein sequence ID" value="MFC4362174.1"/>
    <property type="molecule type" value="Genomic_DNA"/>
</dbReference>
<feature type="transmembrane region" description="Helical" evidence="8">
    <location>
        <begin position="89"/>
        <end position="109"/>
    </location>
</feature>
<dbReference type="PANTHER" id="PTHR43711">
    <property type="entry name" value="TWO-COMPONENT HISTIDINE KINASE"/>
    <property type="match status" value="1"/>
</dbReference>
<dbReference type="RefSeq" id="WP_290265615.1">
    <property type="nucleotide sequence ID" value="NZ_JAUFQG010000006.1"/>
</dbReference>
<dbReference type="SMART" id="SM00388">
    <property type="entry name" value="HisKA"/>
    <property type="match status" value="1"/>
</dbReference>
<keyword evidence="11" id="KW-0067">ATP-binding</keyword>
<comment type="caution">
    <text evidence="11">The sequence shown here is derived from an EMBL/GenBank/DDBJ whole genome shotgun (WGS) entry which is preliminary data.</text>
</comment>
<dbReference type="PRINTS" id="PR00344">
    <property type="entry name" value="BCTRLSENSOR"/>
</dbReference>
<dbReference type="Proteomes" id="UP001595840">
    <property type="component" value="Unassembled WGS sequence"/>
</dbReference>
<dbReference type="InterPro" id="IPR003594">
    <property type="entry name" value="HATPase_dom"/>
</dbReference>
<feature type="transmembrane region" description="Helical" evidence="8">
    <location>
        <begin position="28"/>
        <end position="45"/>
    </location>
</feature>
<evidence type="ECO:0000259" key="9">
    <source>
        <dbReference type="PROSITE" id="PS50109"/>
    </source>
</evidence>
<dbReference type="SMART" id="SM00387">
    <property type="entry name" value="HATPase_c"/>
    <property type="match status" value="1"/>
</dbReference>
<comment type="catalytic activity">
    <reaction evidence="1">
        <text>ATP + protein L-histidine = ADP + protein N-phospho-L-histidine.</text>
        <dbReference type="EC" id="2.7.13.3"/>
    </reaction>
</comment>
<feature type="transmembrane region" description="Helical" evidence="8">
    <location>
        <begin position="165"/>
        <end position="185"/>
    </location>
</feature>
<gene>
    <name evidence="11" type="ORF">ACFOX3_07670</name>
</gene>
<dbReference type="SUPFAM" id="SSF52172">
    <property type="entry name" value="CheY-like"/>
    <property type="match status" value="1"/>
</dbReference>
<keyword evidence="5" id="KW-0418">Kinase</keyword>
<evidence type="ECO:0000256" key="7">
    <source>
        <dbReference type="PROSITE-ProRule" id="PRU00169"/>
    </source>
</evidence>
<dbReference type="EC" id="2.7.13.3" evidence="2"/>
<keyword evidence="11" id="KW-0547">Nucleotide-binding</keyword>
<dbReference type="PROSITE" id="PS50110">
    <property type="entry name" value="RESPONSE_REGULATORY"/>
    <property type="match status" value="1"/>
</dbReference>
<dbReference type="Pfam" id="PF00072">
    <property type="entry name" value="Response_reg"/>
    <property type="match status" value="1"/>
</dbReference>
<evidence type="ECO:0000256" key="1">
    <source>
        <dbReference type="ARBA" id="ARBA00000085"/>
    </source>
</evidence>
<reference evidence="12" key="1">
    <citation type="journal article" date="2019" name="Int. J. Syst. Evol. Microbiol.">
        <title>The Global Catalogue of Microorganisms (GCM) 10K type strain sequencing project: providing services to taxonomists for standard genome sequencing and annotation.</title>
        <authorList>
            <consortium name="The Broad Institute Genomics Platform"/>
            <consortium name="The Broad Institute Genome Sequencing Center for Infectious Disease"/>
            <person name="Wu L."/>
            <person name="Ma J."/>
        </authorList>
    </citation>
    <scope>NUCLEOTIDE SEQUENCE [LARGE SCALE GENOMIC DNA]</scope>
    <source>
        <strain evidence="12">CECT 8570</strain>
    </source>
</reference>
<protein>
    <recommendedName>
        <fullName evidence="2">histidine kinase</fullName>
        <ecNumber evidence="2">2.7.13.3</ecNumber>
    </recommendedName>
</protein>
<sequence>MNTPIDNTASFAAKQEMLHLLARQSGRVPFGKIPAILLIAALAWMSAPKAIVAGWACAALAVLMLRWLILSRIDTHFLDRPQTGLNLSVWLSLINGLVMACSLMVFPFIPEVERAVHTLILMGLCTGAIATTAGHLPLFLSYAAPIALPLVIIWGSLATPNQAEWIGPGLAVLIAMFFGLMISLARDTSRLYLRSFQIRSEQSELNSKLQQALNQAEMASHTKTRFLASASHDLRQPIHTLSLFSAALIRRDIDTKSKQIASHMDNAIQALAAQLDTLLDISKLEAGVVDVNIKTIDIHTLLSRLFEEHIQSARQKNLHLGINGLEHLDISTDPILLERIIRNLLSNAIKYTDKGGVDLNFSIEDRRPCIEVIDSGQGIPSEEQAKIFEEFYQLNNPERNRSKGLGLGLAIVKRLTKLIDIDIDLRSSPGKGTRIRLLLPSSSLQSVTHAPREELPQLAWQNIKVLVVDDEADALQAMSTLLQELSCQVSCAHSTQSALKAARVTPPDVLLADVDLNSHEPDLNLIDVFHTQHPSLPIILVGGQADTQPTLGAEATPLIQLQKPVTLETLTQAIRQSLAKV</sequence>
<evidence type="ECO:0000256" key="2">
    <source>
        <dbReference type="ARBA" id="ARBA00012438"/>
    </source>
</evidence>
<dbReference type="Gene3D" id="3.40.50.2300">
    <property type="match status" value="1"/>
</dbReference>
<keyword evidence="4" id="KW-0808">Transferase</keyword>
<dbReference type="SMART" id="SM00448">
    <property type="entry name" value="REC"/>
    <property type="match status" value="1"/>
</dbReference>
<dbReference type="Gene3D" id="1.10.287.130">
    <property type="match status" value="1"/>
</dbReference>